<dbReference type="Gramene" id="Mp1g27240.1">
    <property type="protein sequence ID" value="Mp1g27240.1.cds"/>
    <property type="gene ID" value="Mp1g27240"/>
</dbReference>
<dbReference type="Proteomes" id="UP000244005">
    <property type="component" value="Unassembled WGS sequence"/>
</dbReference>
<evidence type="ECO:0000313" key="1">
    <source>
        <dbReference type="EMBL" id="PTQ49679.1"/>
    </source>
</evidence>
<dbReference type="OMA" id="ECEPPWC"/>
<dbReference type="PANTHER" id="PTHR35124">
    <property type="entry name" value="CYTOCHROME P450 FAMILY PROTEIN"/>
    <property type="match status" value="1"/>
</dbReference>
<protein>
    <submittedName>
        <fullName evidence="1">Uncharacterized protein</fullName>
    </submittedName>
</protein>
<keyword evidence="2" id="KW-1185">Reference proteome</keyword>
<sequence>MGSANMLTAAAAESSKKVSRVWQKGSAYIPIGSSSSRSCRADSITDDLCSPSICHVLMLLISVAMFTSTLVLLQSLRTNQAVCFVPRFSKWRSSPSNPDLTLQDKLGEADELNAPNDKEWLLKQSEENGTASCHNARTTQAMLFGIDQPAWRGGNVRLQTNQNHQILLVSYTEDGSRRCSGGDFYETDLSGPSWKSRPTVKDLGDGSYLVDLKVDSRQTGLYSLKVVLLFDNLHGLDVNPEPWILAKEVVQLKLEFIDELKSSLWSDLQLCNKDDFRHGSWRGRWTRAKANESCTADDEGRFKCLNPGEECEPPWCEGPVGSLESNGWVYSAHCAFRIFTQQEAWTCLSDRWLFFWGDSNHQDTIRNLLNFVLGRQDSNLGRTFESTFSNPRNSSQFLKITSYFNGHFTESDNNLGLASLADSDYRHRLSSYFLPTNPSVPDAVILNSGLHDGKPWTNLTHYVHGARRASSFWGNLWRASRAGSSARPKMLFRTTVAPAGEFRNKPANPQKMEVYNTILGELLVSEFGPSNLQVVDAYDMTFPWHFDNQCSDGGHYGRPPALNSWLGIRTGHHYFVDVMLAHVLLNALCPLQQIA</sequence>
<accession>A0A2R6XUB0</accession>
<organism evidence="1 2">
    <name type="scientific">Marchantia polymorpha</name>
    <name type="common">Common liverwort</name>
    <name type="synonym">Marchantia aquatica</name>
    <dbReference type="NCBI Taxonomy" id="3197"/>
    <lineage>
        <taxon>Eukaryota</taxon>
        <taxon>Viridiplantae</taxon>
        <taxon>Streptophyta</taxon>
        <taxon>Embryophyta</taxon>
        <taxon>Marchantiophyta</taxon>
        <taxon>Marchantiopsida</taxon>
        <taxon>Marchantiidae</taxon>
        <taxon>Marchantiales</taxon>
        <taxon>Marchantiaceae</taxon>
        <taxon>Marchantia</taxon>
    </lineage>
</organism>
<name>A0A2R6XUB0_MARPO</name>
<evidence type="ECO:0000313" key="2">
    <source>
        <dbReference type="Proteomes" id="UP000244005"/>
    </source>
</evidence>
<proteinExistence type="predicted"/>
<dbReference type="OrthoDB" id="2015909at2759"/>
<dbReference type="AlphaFoldDB" id="A0A2R6XUB0"/>
<reference evidence="2" key="1">
    <citation type="journal article" date="2017" name="Cell">
        <title>Insights into land plant evolution garnered from the Marchantia polymorpha genome.</title>
        <authorList>
            <person name="Bowman J.L."/>
            <person name="Kohchi T."/>
            <person name="Yamato K.T."/>
            <person name="Jenkins J."/>
            <person name="Shu S."/>
            <person name="Ishizaki K."/>
            <person name="Yamaoka S."/>
            <person name="Nishihama R."/>
            <person name="Nakamura Y."/>
            <person name="Berger F."/>
            <person name="Adam C."/>
            <person name="Aki S.S."/>
            <person name="Althoff F."/>
            <person name="Araki T."/>
            <person name="Arteaga-Vazquez M.A."/>
            <person name="Balasubrmanian S."/>
            <person name="Barry K."/>
            <person name="Bauer D."/>
            <person name="Boehm C.R."/>
            <person name="Briginshaw L."/>
            <person name="Caballero-Perez J."/>
            <person name="Catarino B."/>
            <person name="Chen F."/>
            <person name="Chiyoda S."/>
            <person name="Chovatia M."/>
            <person name="Davies K.M."/>
            <person name="Delmans M."/>
            <person name="Demura T."/>
            <person name="Dierschke T."/>
            <person name="Dolan L."/>
            <person name="Dorantes-Acosta A.E."/>
            <person name="Eklund D.M."/>
            <person name="Florent S.N."/>
            <person name="Flores-Sandoval E."/>
            <person name="Fujiyama A."/>
            <person name="Fukuzawa H."/>
            <person name="Galik B."/>
            <person name="Grimanelli D."/>
            <person name="Grimwood J."/>
            <person name="Grossniklaus U."/>
            <person name="Hamada T."/>
            <person name="Haseloff J."/>
            <person name="Hetherington A.J."/>
            <person name="Higo A."/>
            <person name="Hirakawa Y."/>
            <person name="Hundley H.N."/>
            <person name="Ikeda Y."/>
            <person name="Inoue K."/>
            <person name="Inoue S.I."/>
            <person name="Ishida S."/>
            <person name="Jia Q."/>
            <person name="Kakita M."/>
            <person name="Kanazawa T."/>
            <person name="Kawai Y."/>
            <person name="Kawashima T."/>
            <person name="Kennedy M."/>
            <person name="Kinose K."/>
            <person name="Kinoshita T."/>
            <person name="Kohara Y."/>
            <person name="Koide E."/>
            <person name="Komatsu K."/>
            <person name="Kopischke S."/>
            <person name="Kubo M."/>
            <person name="Kyozuka J."/>
            <person name="Lagercrantz U."/>
            <person name="Lin S.S."/>
            <person name="Lindquist E."/>
            <person name="Lipzen A.M."/>
            <person name="Lu C.W."/>
            <person name="De Luna E."/>
            <person name="Martienssen R.A."/>
            <person name="Minamino N."/>
            <person name="Mizutani M."/>
            <person name="Mizutani M."/>
            <person name="Mochizuki N."/>
            <person name="Monte I."/>
            <person name="Mosher R."/>
            <person name="Nagasaki H."/>
            <person name="Nakagami H."/>
            <person name="Naramoto S."/>
            <person name="Nishitani K."/>
            <person name="Ohtani M."/>
            <person name="Okamoto T."/>
            <person name="Okumura M."/>
            <person name="Phillips J."/>
            <person name="Pollak B."/>
            <person name="Reinders A."/>
            <person name="Rovekamp M."/>
            <person name="Sano R."/>
            <person name="Sawa S."/>
            <person name="Schmid M.W."/>
            <person name="Shirakawa M."/>
            <person name="Solano R."/>
            <person name="Spunde A."/>
            <person name="Suetsugu N."/>
            <person name="Sugano S."/>
            <person name="Sugiyama A."/>
            <person name="Sun R."/>
            <person name="Suzuki Y."/>
            <person name="Takenaka M."/>
            <person name="Takezawa D."/>
            <person name="Tomogane H."/>
            <person name="Tsuzuki M."/>
            <person name="Ueda T."/>
            <person name="Umeda M."/>
            <person name="Ward J.M."/>
            <person name="Watanabe Y."/>
            <person name="Yazaki K."/>
            <person name="Yokoyama R."/>
            <person name="Yoshitake Y."/>
            <person name="Yotsui I."/>
            <person name="Zachgo S."/>
            <person name="Schmutz J."/>
        </authorList>
    </citation>
    <scope>NUCLEOTIDE SEQUENCE [LARGE SCALE GENOMIC DNA]</scope>
    <source>
        <strain evidence="2">Tak-1</strain>
    </source>
</reference>
<gene>
    <name evidence="1" type="ORF">MARPO_0002s0154</name>
</gene>
<dbReference type="EMBL" id="KZ772674">
    <property type="protein sequence ID" value="PTQ49679.1"/>
    <property type="molecule type" value="Genomic_DNA"/>
</dbReference>
<dbReference type="PANTHER" id="PTHR35124:SF4">
    <property type="entry name" value="CALCINEURIN-LIKE PHOSPHOESTERASE DOMAIN-CONTAINING PROTEIN"/>
    <property type="match status" value="1"/>
</dbReference>